<dbReference type="InterPro" id="IPR003346">
    <property type="entry name" value="Transposase_20"/>
</dbReference>
<dbReference type="GO" id="GO:0003677">
    <property type="term" value="F:DNA binding"/>
    <property type="evidence" value="ECO:0007669"/>
    <property type="project" value="InterPro"/>
</dbReference>
<protein>
    <submittedName>
        <fullName evidence="3">Uncharacterized protein</fullName>
    </submittedName>
</protein>
<proteinExistence type="predicted"/>
<dbReference type="PANTHER" id="PTHR33055">
    <property type="entry name" value="TRANSPOSASE FOR INSERTION SEQUENCE ELEMENT IS1111A"/>
    <property type="match status" value="1"/>
</dbReference>
<feature type="domain" description="Transposase IS116/IS110/IS902 C-terminal" evidence="2">
    <location>
        <begin position="296"/>
        <end position="372"/>
    </location>
</feature>
<evidence type="ECO:0000313" key="5">
    <source>
        <dbReference type="Proteomes" id="UP000005695"/>
    </source>
</evidence>
<dbReference type="PANTHER" id="PTHR33055:SF3">
    <property type="entry name" value="PUTATIVE TRANSPOSASE FOR IS117-RELATED"/>
    <property type="match status" value="1"/>
</dbReference>
<dbReference type="Pfam" id="PF02371">
    <property type="entry name" value="Transposase_20"/>
    <property type="match status" value="1"/>
</dbReference>
<dbReference type="Proteomes" id="UP000005695">
    <property type="component" value="Unassembled WGS sequence"/>
</dbReference>
<reference evidence="3 5" key="2">
    <citation type="submission" date="2006-05" db="EMBL/GenBank/DDBJ databases">
        <title>Sequencing of the draft genome and assembly of Desulfuromonas acetoxidans DSM 684.</title>
        <authorList>
            <consortium name="US DOE Joint Genome Institute (JGI-PGF)"/>
            <person name="Copeland A."/>
            <person name="Lucas S."/>
            <person name="Lapidus A."/>
            <person name="Barry K."/>
            <person name="Detter J.C."/>
            <person name="Glavina del Rio T."/>
            <person name="Hammon N."/>
            <person name="Israni S."/>
            <person name="Dalin E."/>
            <person name="Tice H."/>
            <person name="Bruce D."/>
            <person name="Pitluck S."/>
            <person name="Richardson P."/>
        </authorList>
    </citation>
    <scope>NUCLEOTIDE SEQUENCE [LARGE SCALE GENOMIC DNA]</scope>
    <source>
        <strain evidence="3">DSM 684</strain>
        <strain evidence="5">DSM 684 / 11070</strain>
    </source>
</reference>
<dbReference type="EMBL" id="AAEW02000004">
    <property type="protein sequence ID" value="EAT16525.1"/>
    <property type="molecule type" value="Genomic_DNA"/>
</dbReference>
<dbReference type="RefSeq" id="WP_005998512.1">
    <property type="nucleotide sequence ID" value="NZ_AAEW02000004.1"/>
</dbReference>
<reference evidence="3 5" key="1">
    <citation type="submission" date="2006-05" db="EMBL/GenBank/DDBJ databases">
        <title>Annotation of the draft genome assembly of Desulfuromonas acetoxidans DSM 684.</title>
        <authorList>
            <consortium name="US DOE Joint Genome Institute (JGI-ORNL)"/>
            <person name="Larimer F."/>
            <person name="Land M."/>
            <person name="Hauser L."/>
        </authorList>
    </citation>
    <scope>NUCLEOTIDE SEQUENCE [LARGE SCALE GENOMIC DNA]</scope>
    <source>
        <strain evidence="3">DSM 684</strain>
        <strain evidence="5">DSM 684 / 11070</strain>
    </source>
</reference>
<sequence length="423" mass="48781">MKTITSPAQTNQPVAILAFDVSKKYLNMATGISGQLTDHEFRNSTPEIEKHLNRWTQRAHMAGYSEILVVCEPTGCYHISLLATAHRLGLKTAWVSGEAVFKMRAIETNDSGKTDLKDPHVIHTLASMGKTLICRHYDETYALLRQWHALYEQADIESVRTKCLLASQLKVLFPDYDFQKDFLYTRSGVALIELYGANPQQITKDGKDRFCQQMKQAVSRMRQRTLDKLFSQAQSSVKNQRGSRLVDIQQWRFRQLWDDCQRHQARKEEARQQMENLYQELCQFDPHLPQQQPGVISTFHLARIVAETGPVRDFETLRKFMRYAGLNLREKQSGTYRGKNKLSKKGRRLLRKVLGLIVLPLVKRTGLYGAYYHNKKAHGMSGTKAMTAVMRKFLKLFYGWYKSGGHFDRNRVFACESQYLSAA</sequence>
<gene>
    <name evidence="3" type="ORF">Dace_1207</name>
    <name evidence="4" type="ORF">Dace_2620</name>
</gene>
<organism evidence="3 5">
    <name type="scientific">Desulfuromonas acetoxidans (strain DSM 684 / 11070)</name>
    <dbReference type="NCBI Taxonomy" id="281689"/>
    <lineage>
        <taxon>Bacteria</taxon>
        <taxon>Pseudomonadati</taxon>
        <taxon>Thermodesulfobacteriota</taxon>
        <taxon>Desulfuromonadia</taxon>
        <taxon>Desulfuromonadales</taxon>
        <taxon>Desulfuromonadaceae</taxon>
        <taxon>Desulfuromonas</taxon>
    </lineage>
</organism>
<dbReference type="EMBL" id="AAEW02000012">
    <property type="protein sequence ID" value="EAT15238.1"/>
    <property type="molecule type" value="Genomic_DNA"/>
</dbReference>
<dbReference type="GO" id="GO:0004803">
    <property type="term" value="F:transposase activity"/>
    <property type="evidence" value="ECO:0007669"/>
    <property type="project" value="InterPro"/>
</dbReference>
<name>Q1JYG8_DESA6</name>
<feature type="domain" description="Transposase IS110-like N-terminal" evidence="1">
    <location>
        <begin position="35"/>
        <end position="174"/>
    </location>
</feature>
<dbReference type="InterPro" id="IPR002525">
    <property type="entry name" value="Transp_IS110-like_N"/>
</dbReference>
<dbReference type="InterPro" id="IPR047650">
    <property type="entry name" value="Transpos_IS110"/>
</dbReference>
<dbReference type="OrthoDB" id="9795150at2"/>
<keyword evidence="5" id="KW-1185">Reference proteome</keyword>
<evidence type="ECO:0000313" key="4">
    <source>
        <dbReference type="EMBL" id="EAT16525.1"/>
    </source>
</evidence>
<dbReference type="GO" id="GO:0006313">
    <property type="term" value="P:DNA transposition"/>
    <property type="evidence" value="ECO:0007669"/>
    <property type="project" value="InterPro"/>
</dbReference>
<evidence type="ECO:0000259" key="1">
    <source>
        <dbReference type="Pfam" id="PF01548"/>
    </source>
</evidence>
<evidence type="ECO:0000313" key="3">
    <source>
        <dbReference type="EMBL" id="EAT15238.1"/>
    </source>
</evidence>
<evidence type="ECO:0000259" key="2">
    <source>
        <dbReference type="Pfam" id="PF02371"/>
    </source>
</evidence>
<dbReference type="AlphaFoldDB" id="Q1JYG8"/>
<dbReference type="Pfam" id="PF01548">
    <property type="entry name" value="DEDD_Tnp_IS110"/>
    <property type="match status" value="1"/>
</dbReference>
<comment type="caution">
    <text evidence="3">The sequence shown here is derived from an EMBL/GenBank/DDBJ whole genome shotgun (WGS) entry which is preliminary data.</text>
</comment>
<accession>Q1JYG8</accession>